<evidence type="ECO:0000313" key="1">
    <source>
        <dbReference type="EMBL" id="KKS57104.1"/>
    </source>
</evidence>
<dbReference type="AlphaFoldDB" id="A0A0G1A861"/>
<sequence length="163" mass="18394">MEGNMTWDKMFDEAQSVLHEMRHIPDGGEGFTFEEALNEARSLAQGYLKSGWAFLKELSIPDMAAIFASLGGEDFTISKEGLYELSRKVDDGVDDDTFNVLLEELDDWIKTGTNVRQLFIDAFQAGLENQLRLVKALCLAAKLKKNKRESRATMSKRRKSHAS</sequence>
<proteinExistence type="predicted"/>
<protein>
    <submittedName>
        <fullName evidence="1">Uncharacterized protein</fullName>
    </submittedName>
</protein>
<organism evidence="1 2">
    <name type="scientific">Candidatus Magasanikbacteria bacterium GW2011_GWA2_42_32</name>
    <dbReference type="NCBI Taxonomy" id="1619039"/>
    <lineage>
        <taxon>Bacteria</taxon>
        <taxon>Candidatus Magasanikiibacteriota</taxon>
    </lineage>
</organism>
<gene>
    <name evidence="1" type="ORF">UV20_C0003G0044</name>
</gene>
<comment type="caution">
    <text evidence="1">The sequence shown here is derived from an EMBL/GenBank/DDBJ whole genome shotgun (WGS) entry which is preliminary data.</text>
</comment>
<dbReference type="Proteomes" id="UP000034837">
    <property type="component" value="Unassembled WGS sequence"/>
</dbReference>
<accession>A0A0G1A861</accession>
<dbReference type="EMBL" id="LCDO01000003">
    <property type="protein sequence ID" value="KKS57104.1"/>
    <property type="molecule type" value="Genomic_DNA"/>
</dbReference>
<reference evidence="1 2" key="1">
    <citation type="journal article" date="2015" name="Nature">
        <title>rRNA introns, odd ribosomes, and small enigmatic genomes across a large radiation of phyla.</title>
        <authorList>
            <person name="Brown C.T."/>
            <person name="Hug L.A."/>
            <person name="Thomas B.C."/>
            <person name="Sharon I."/>
            <person name="Castelle C.J."/>
            <person name="Singh A."/>
            <person name="Wilkins M.J."/>
            <person name="Williams K.H."/>
            <person name="Banfield J.F."/>
        </authorList>
    </citation>
    <scope>NUCLEOTIDE SEQUENCE [LARGE SCALE GENOMIC DNA]</scope>
</reference>
<name>A0A0G1A861_9BACT</name>
<evidence type="ECO:0000313" key="2">
    <source>
        <dbReference type="Proteomes" id="UP000034837"/>
    </source>
</evidence>